<dbReference type="Pfam" id="PF03124">
    <property type="entry name" value="EXS"/>
    <property type="match status" value="1"/>
</dbReference>
<feature type="region of interest" description="Disordered" evidence="5">
    <location>
        <begin position="323"/>
        <end position="367"/>
    </location>
</feature>
<dbReference type="GO" id="GO:0006817">
    <property type="term" value="P:phosphate ion transport"/>
    <property type="evidence" value="ECO:0007669"/>
    <property type="project" value="TreeGrafter"/>
</dbReference>
<name>A0AAD5KMM6_9FUNG</name>
<dbReference type="PROSITE" id="PS51380">
    <property type="entry name" value="EXS"/>
    <property type="match status" value="1"/>
</dbReference>
<dbReference type="PANTHER" id="PTHR10783">
    <property type="entry name" value="XENOTROPIC AND POLYTROPIC RETROVIRUS RECEPTOR 1-RELATED"/>
    <property type="match status" value="1"/>
</dbReference>
<evidence type="ECO:0000256" key="3">
    <source>
        <dbReference type="ARBA" id="ARBA00022989"/>
    </source>
</evidence>
<protein>
    <submittedName>
        <fullName evidence="7">EXS family-domain-containing protein</fullName>
    </submittedName>
</protein>
<evidence type="ECO:0000259" key="6">
    <source>
        <dbReference type="PROSITE" id="PS51380"/>
    </source>
</evidence>
<comment type="caution">
    <text evidence="7">The sequence shown here is derived from an EMBL/GenBank/DDBJ whole genome shotgun (WGS) entry which is preliminary data.</text>
</comment>
<proteinExistence type="predicted"/>
<keyword evidence="8" id="KW-1185">Reference proteome</keyword>
<reference evidence="7" key="2">
    <citation type="submission" date="2023-02" db="EMBL/GenBank/DDBJ databases">
        <authorList>
            <consortium name="DOE Joint Genome Institute"/>
            <person name="Mondo S.J."/>
            <person name="Chang Y."/>
            <person name="Wang Y."/>
            <person name="Ahrendt S."/>
            <person name="Andreopoulos W."/>
            <person name="Barry K."/>
            <person name="Beard J."/>
            <person name="Benny G.L."/>
            <person name="Blankenship S."/>
            <person name="Bonito G."/>
            <person name="Cuomo C."/>
            <person name="Desiro A."/>
            <person name="Gervers K.A."/>
            <person name="Hundley H."/>
            <person name="Kuo A."/>
            <person name="LaButti K."/>
            <person name="Lang B.F."/>
            <person name="Lipzen A."/>
            <person name="O'Donnell K."/>
            <person name="Pangilinan J."/>
            <person name="Reynolds N."/>
            <person name="Sandor L."/>
            <person name="Smith M.W."/>
            <person name="Tsang A."/>
            <person name="Grigoriev I.V."/>
            <person name="Stajich J.E."/>
            <person name="Spatafora J.W."/>
        </authorList>
    </citation>
    <scope>NUCLEOTIDE SEQUENCE</scope>
    <source>
        <strain evidence="7">RSA 2281</strain>
    </source>
</reference>
<evidence type="ECO:0000313" key="7">
    <source>
        <dbReference type="EMBL" id="KAI9275614.1"/>
    </source>
</evidence>
<dbReference type="GO" id="GO:0005886">
    <property type="term" value="C:plasma membrane"/>
    <property type="evidence" value="ECO:0007669"/>
    <property type="project" value="TreeGrafter"/>
</dbReference>
<dbReference type="GO" id="GO:0005794">
    <property type="term" value="C:Golgi apparatus"/>
    <property type="evidence" value="ECO:0007669"/>
    <property type="project" value="TreeGrafter"/>
</dbReference>
<keyword evidence="2" id="KW-0812">Transmembrane</keyword>
<dbReference type="Proteomes" id="UP001209540">
    <property type="component" value="Unassembled WGS sequence"/>
</dbReference>
<organism evidence="7 8">
    <name type="scientific">Phascolomyces articulosus</name>
    <dbReference type="NCBI Taxonomy" id="60185"/>
    <lineage>
        <taxon>Eukaryota</taxon>
        <taxon>Fungi</taxon>
        <taxon>Fungi incertae sedis</taxon>
        <taxon>Mucoromycota</taxon>
        <taxon>Mucoromycotina</taxon>
        <taxon>Mucoromycetes</taxon>
        <taxon>Mucorales</taxon>
        <taxon>Lichtheimiaceae</taxon>
        <taxon>Phascolomyces</taxon>
    </lineage>
</organism>
<evidence type="ECO:0000256" key="1">
    <source>
        <dbReference type="ARBA" id="ARBA00004141"/>
    </source>
</evidence>
<accession>A0AAD5KMM6</accession>
<dbReference type="InterPro" id="IPR004342">
    <property type="entry name" value="EXS_C"/>
</dbReference>
<feature type="compositionally biased region" description="Basic and acidic residues" evidence="5">
    <location>
        <begin position="333"/>
        <end position="346"/>
    </location>
</feature>
<comment type="subcellular location">
    <subcellularLocation>
        <location evidence="1">Membrane</location>
        <topology evidence="1">Multi-pass membrane protein</topology>
    </subcellularLocation>
</comment>
<keyword evidence="3" id="KW-1133">Transmembrane helix</keyword>
<dbReference type="AlphaFoldDB" id="A0AAD5KMM6"/>
<dbReference type="GO" id="GO:0000822">
    <property type="term" value="F:inositol hexakisphosphate binding"/>
    <property type="evidence" value="ECO:0007669"/>
    <property type="project" value="TreeGrafter"/>
</dbReference>
<evidence type="ECO:0000256" key="5">
    <source>
        <dbReference type="SAM" id="MobiDB-lite"/>
    </source>
</evidence>
<reference evidence="7" key="1">
    <citation type="journal article" date="2022" name="IScience">
        <title>Evolution of zygomycete secretomes and the origins of terrestrial fungal ecologies.</title>
        <authorList>
            <person name="Chang Y."/>
            <person name="Wang Y."/>
            <person name="Mondo S."/>
            <person name="Ahrendt S."/>
            <person name="Andreopoulos W."/>
            <person name="Barry K."/>
            <person name="Beard J."/>
            <person name="Benny G.L."/>
            <person name="Blankenship S."/>
            <person name="Bonito G."/>
            <person name="Cuomo C."/>
            <person name="Desiro A."/>
            <person name="Gervers K.A."/>
            <person name="Hundley H."/>
            <person name="Kuo A."/>
            <person name="LaButti K."/>
            <person name="Lang B.F."/>
            <person name="Lipzen A."/>
            <person name="O'Donnell K."/>
            <person name="Pangilinan J."/>
            <person name="Reynolds N."/>
            <person name="Sandor L."/>
            <person name="Smith M.E."/>
            <person name="Tsang A."/>
            <person name="Grigoriev I.V."/>
            <person name="Stajich J.E."/>
            <person name="Spatafora J.W."/>
        </authorList>
    </citation>
    <scope>NUCLEOTIDE SEQUENCE</scope>
    <source>
        <strain evidence="7">RSA 2281</strain>
    </source>
</reference>
<evidence type="ECO:0000256" key="4">
    <source>
        <dbReference type="ARBA" id="ARBA00023136"/>
    </source>
</evidence>
<evidence type="ECO:0000256" key="2">
    <source>
        <dbReference type="ARBA" id="ARBA00022692"/>
    </source>
</evidence>
<dbReference type="EMBL" id="JAIXMP010000003">
    <property type="protein sequence ID" value="KAI9275614.1"/>
    <property type="molecule type" value="Genomic_DNA"/>
</dbReference>
<dbReference type="GO" id="GO:0016036">
    <property type="term" value="P:cellular response to phosphate starvation"/>
    <property type="evidence" value="ECO:0007669"/>
    <property type="project" value="TreeGrafter"/>
</dbReference>
<gene>
    <name evidence="7" type="ORF">BDA99DRAFT_431432</name>
</gene>
<dbReference type="PANTHER" id="PTHR10783:SF103">
    <property type="entry name" value="SOLUTE CARRIER FAMILY 53 MEMBER 1"/>
    <property type="match status" value="1"/>
</dbReference>
<feature type="region of interest" description="Disordered" evidence="5">
    <location>
        <begin position="253"/>
        <end position="278"/>
    </location>
</feature>
<keyword evidence="4" id="KW-0472">Membrane</keyword>
<sequence length="367" mass="42734">MILILLGNGVLIKIHTENGYRCHVTHMWITPFLATLAPWWRFLQCIRRYQDSSERVHLINAVKYTSTIVATFATGLRRIHRNLNILASTSTDIIWILTSMINSSYTSIWDIKMDWGLLQTPSRNFLLRDDLVFYKWVYYVAAPLNVLLRFAWALNTAGLTLHSDILGYITALMEAYRRIQWNFFRLENEHFNNYADYRAINEIPLPFATTIPVEDEEIGKIYSNAIQLLSSDDEAEEERRGLLISESDIASRGRRRTEEEVIEEEHPETQDTGALRLRRPSLISERRYSLPVSARGTKIPRRLQHQQMQRQYTWAHEITSATPTKSGTFYGCRDFEGKREDKKQQDDTSSASAGQRLHEQEDEDLSE</sequence>
<feature type="domain" description="EXS" evidence="6">
    <location>
        <begin position="21"/>
        <end position="217"/>
    </location>
</feature>
<evidence type="ECO:0000313" key="8">
    <source>
        <dbReference type="Proteomes" id="UP001209540"/>
    </source>
</evidence>